<dbReference type="AlphaFoldDB" id="A0A7Z6UDC0"/>
<reference evidence="1 2" key="1">
    <citation type="submission" date="2018-08" db="EMBL/GenBank/DDBJ databases">
        <title>Recombination of ecologically and evolutionarily significant loci maintains genetic cohesion in the Pseudomonas syringae species complex.</title>
        <authorList>
            <person name="Dillon M."/>
            <person name="Thakur S."/>
            <person name="Almeida R.N.D."/>
            <person name="Weir B.S."/>
            <person name="Guttman D.S."/>
        </authorList>
    </citation>
    <scope>NUCLEOTIDE SEQUENCE [LARGE SCALE GENOMIC DNA]</scope>
    <source>
        <strain evidence="1 2">ICMP 19589</strain>
    </source>
</reference>
<proteinExistence type="predicted"/>
<organism evidence="1 2">
    <name type="scientific">Pseudomonas syringae pv. actinidiae</name>
    <dbReference type="NCBI Taxonomy" id="103796"/>
    <lineage>
        <taxon>Bacteria</taxon>
        <taxon>Pseudomonadati</taxon>
        <taxon>Pseudomonadota</taxon>
        <taxon>Gammaproteobacteria</taxon>
        <taxon>Pseudomonadales</taxon>
        <taxon>Pseudomonadaceae</taxon>
        <taxon>Pseudomonas</taxon>
        <taxon>Pseudomonas syringae</taxon>
    </lineage>
</organism>
<sequence>MGTFESGAHVRLRSGGKIMVVKHESTVTPPPDTLLVMCEYRAKNRLVQGFYSARDLIPARREPMHNHG</sequence>
<dbReference type="RefSeq" id="WP_122280360.1">
    <property type="nucleotide sequence ID" value="NZ_RBQT01000014.1"/>
</dbReference>
<dbReference type="Proteomes" id="UP000282289">
    <property type="component" value="Unassembled WGS sequence"/>
</dbReference>
<protein>
    <submittedName>
        <fullName evidence="1">Uncharacterized protein</fullName>
    </submittedName>
</protein>
<comment type="caution">
    <text evidence="1">The sequence shown here is derived from an EMBL/GenBank/DDBJ whole genome shotgun (WGS) entry which is preliminary data.</text>
</comment>
<evidence type="ECO:0000313" key="1">
    <source>
        <dbReference type="EMBL" id="RMP83859.1"/>
    </source>
</evidence>
<accession>A0A7Z6UDC0</accession>
<name>A0A7Z6UDC0_PSESF</name>
<dbReference type="EMBL" id="RBQT01000014">
    <property type="protein sequence ID" value="RMP83859.1"/>
    <property type="molecule type" value="Genomic_DNA"/>
</dbReference>
<gene>
    <name evidence="1" type="ORF">ALQ15_102700</name>
</gene>
<evidence type="ECO:0000313" key="2">
    <source>
        <dbReference type="Proteomes" id="UP000282289"/>
    </source>
</evidence>